<feature type="region of interest" description="Disordered" evidence="10">
    <location>
        <begin position="719"/>
        <end position="743"/>
    </location>
</feature>
<feature type="region of interest" description="Disordered" evidence="10">
    <location>
        <begin position="388"/>
        <end position="407"/>
    </location>
</feature>
<feature type="compositionally biased region" description="Polar residues" evidence="10">
    <location>
        <begin position="420"/>
        <end position="431"/>
    </location>
</feature>
<feature type="compositionally biased region" description="Low complexity" evidence="10">
    <location>
        <begin position="522"/>
        <end position="541"/>
    </location>
</feature>
<keyword evidence="3 8" id="KW-0238">DNA-binding</keyword>
<dbReference type="PRINTS" id="PR00024">
    <property type="entry name" value="HOMEOBOX"/>
</dbReference>
<keyword evidence="4 8" id="KW-0371">Homeobox</keyword>
<dbReference type="PROSITE" id="PS00027">
    <property type="entry name" value="HOMEOBOX_1"/>
    <property type="match status" value="1"/>
</dbReference>
<feature type="compositionally biased region" description="Low complexity" evidence="10">
    <location>
        <begin position="432"/>
        <end position="498"/>
    </location>
</feature>
<dbReference type="SMART" id="SM00389">
    <property type="entry name" value="HOX"/>
    <property type="match status" value="1"/>
</dbReference>
<evidence type="ECO:0000256" key="9">
    <source>
        <dbReference type="RuleBase" id="RU000682"/>
    </source>
</evidence>
<evidence type="ECO:0000256" key="7">
    <source>
        <dbReference type="ARBA" id="ARBA00038165"/>
    </source>
</evidence>
<feature type="domain" description="Homeobox" evidence="11">
    <location>
        <begin position="737"/>
        <end position="797"/>
    </location>
</feature>
<gene>
    <name evidence="12" type="primary">107367897</name>
</gene>
<feature type="compositionally biased region" description="Basic and acidic residues" evidence="10">
    <location>
        <begin position="1068"/>
        <end position="1080"/>
    </location>
</feature>
<dbReference type="EnsemblMetazoa" id="tetur24g02450.1">
    <property type="protein sequence ID" value="tetur24g02450.1"/>
    <property type="gene ID" value="tetur24g02450"/>
</dbReference>
<sequence length="1080" mass="116704">MQDKINSLNILKQTLTGVGYNSSNSIKLFNGTDNNQSITASTSKCNLINNSVNDSGDDENGNIMMNKPSDHNNSNADNCSPLTASWHQHVYSKPPRKPTPFLIANILGLTNCDKDYNSSTVENKNCKKDKKRNNSNDKVDSNCGNNINNMDKIGTLSTTKGFTKPTTGKNKSKSAKNGENKCLKSTSKLSSSKTSCDNSNNSNINLMSATTTAANSNSVSKKLSETNNSTSSKFNSLIKSKLDVNSNNNNSNNNIKSIDPYCLVSHLNFMDSKLSKKTPKNKSSKSDDKPKKGRTKATPTPKGATPTPQENAKNVKEKSKKTFVPPATTKLASLASLLPPPPPPLPVPLPPLSVVSSSNHASEFKVPLDQSLATPDQPLNLSCGSLNDCRRKSSSGKQLNSKAGSSEMLEGYQSSALDLSKCRSSPTTGSNLTTVSPTTLASTSSSSLSSLSSSSPTSSSSFSPSPSSLHLKSSSSSSLPLSKPLSSSTLSGSLESTTFNQNNDPILKVNSKSSPNRTNRISPLSSLSSSVNHLTVNSSSNPPATVKLNTKVTSSSSSSSSSLTSIDSLKLTVKPAIALSKRPVNNLDTNILDFSSLQHLTKSNSTSDYLKGESTVFTYSSSSSSSSSCSSSSLIPGKGVKRKKDSCKSKASSLSSSVNNHETNSFLGEGQNDVNNLISSVANGTISMSKDKLLENSLISNDNSNDSHLSNHSMESEFTGRFNEDSMGDATSPGDKSRKKKARTTFTGRQIFELEKQFEIKKYLSSSERAEMARRLQVTETQVKIWFQNRRTKWKKQEGITNAQAAEHRVTGGDKNSTSGESHKKKSKSSKNGSSTVASTVMQQSSSACSDTCEDVDMMDMESTNNSNSSFISASCTKMGSEDDENKLNSAQNLTSRATLKADFDLKKDGSGINEEQLNKLSNTMFDDTDEVDFDDDEDSLAPLRIAESEDISDEEGDDEETGKPSNDSNRDTISCRLNVYNQDEPEEEEKDQNSDHNDENGDHEEDDTDDRKENDKPELMAESKVAESKGCTEPKFDDDNLNHLQQQQSNLVKCLTKLNEMPSTENRVLDNKNDDYNSS</sequence>
<evidence type="ECO:0000256" key="10">
    <source>
        <dbReference type="SAM" id="MobiDB-lite"/>
    </source>
</evidence>
<keyword evidence="2" id="KW-0805">Transcription regulation</keyword>
<evidence type="ECO:0000256" key="3">
    <source>
        <dbReference type="ARBA" id="ARBA00023125"/>
    </source>
</evidence>
<name>T1KWQ3_TETUR</name>
<comment type="similarity">
    <text evidence="7">Belongs to the HMX homeobox family.</text>
</comment>
<dbReference type="Proteomes" id="UP000015104">
    <property type="component" value="Unassembled WGS sequence"/>
</dbReference>
<feature type="compositionally biased region" description="Polar residues" evidence="10">
    <location>
        <begin position="658"/>
        <end position="671"/>
    </location>
</feature>
<feature type="compositionally biased region" description="Low complexity" evidence="10">
    <location>
        <begin position="553"/>
        <end position="563"/>
    </location>
</feature>
<dbReference type="AlphaFoldDB" id="T1KWQ3"/>
<dbReference type="InterPro" id="IPR009057">
    <property type="entry name" value="Homeodomain-like_sf"/>
</dbReference>
<dbReference type="Pfam" id="PF00046">
    <property type="entry name" value="Homeodomain"/>
    <property type="match status" value="1"/>
</dbReference>
<keyword evidence="6 8" id="KW-0539">Nucleus</keyword>
<dbReference type="InterPro" id="IPR001356">
    <property type="entry name" value="HD"/>
</dbReference>
<evidence type="ECO:0000256" key="8">
    <source>
        <dbReference type="PROSITE-ProRule" id="PRU00108"/>
    </source>
</evidence>
<dbReference type="CDD" id="cd00086">
    <property type="entry name" value="homeodomain"/>
    <property type="match status" value="1"/>
</dbReference>
<evidence type="ECO:0000259" key="11">
    <source>
        <dbReference type="PROSITE" id="PS50071"/>
    </source>
</evidence>
<keyword evidence="5" id="KW-0804">Transcription</keyword>
<dbReference type="OrthoDB" id="6159439at2759"/>
<feature type="DNA-binding region" description="Homeobox" evidence="8">
    <location>
        <begin position="739"/>
        <end position="798"/>
    </location>
</feature>
<dbReference type="InterPro" id="IPR020479">
    <property type="entry name" value="HD_metazoa"/>
</dbReference>
<feature type="compositionally biased region" description="Polar residues" evidence="10">
    <location>
        <begin position="395"/>
        <end position="404"/>
    </location>
</feature>
<organism evidence="12 13">
    <name type="scientific">Tetranychus urticae</name>
    <name type="common">Two-spotted spider mite</name>
    <dbReference type="NCBI Taxonomy" id="32264"/>
    <lineage>
        <taxon>Eukaryota</taxon>
        <taxon>Metazoa</taxon>
        <taxon>Ecdysozoa</taxon>
        <taxon>Arthropoda</taxon>
        <taxon>Chelicerata</taxon>
        <taxon>Arachnida</taxon>
        <taxon>Acari</taxon>
        <taxon>Acariformes</taxon>
        <taxon>Trombidiformes</taxon>
        <taxon>Prostigmata</taxon>
        <taxon>Eleutherengona</taxon>
        <taxon>Raphignathae</taxon>
        <taxon>Tetranychoidea</taxon>
        <taxon>Tetranychidae</taxon>
        <taxon>Tetranychus</taxon>
    </lineage>
</organism>
<dbReference type="PANTHER" id="PTHR46110">
    <property type="entry name" value="HOMEOBOX PROTEIN HMX"/>
    <property type="match status" value="1"/>
</dbReference>
<reference evidence="12" key="2">
    <citation type="submission" date="2015-06" db="UniProtKB">
        <authorList>
            <consortium name="EnsemblMetazoa"/>
        </authorList>
    </citation>
    <scope>IDENTIFICATION</scope>
</reference>
<feature type="compositionally biased region" description="Acidic residues" evidence="10">
    <location>
        <begin position="949"/>
        <end position="961"/>
    </location>
</feature>
<feature type="region of interest" description="Disordered" evidence="10">
    <location>
        <begin position="420"/>
        <end position="563"/>
    </location>
</feature>
<dbReference type="InterPro" id="IPR017970">
    <property type="entry name" value="Homeobox_CS"/>
</dbReference>
<feature type="compositionally biased region" description="Low complexity" evidence="10">
    <location>
        <begin position="620"/>
        <end position="633"/>
    </location>
</feature>
<feature type="region of interest" description="Disordered" evidence="10">
    <location>
        <begin position="273"/>
        <end position="325"/>
    </location>
</feature>
<keyword evidence="13" id="KW-1185">Reference proteome</keyword>
<evidence type="ECO:0000313" key="12">
    <source>
        <dbReference type="EnsemblMetazoa" id="tetur24g02450.1"/>
    </source>
</evidence>
<evidence type="ECO:0000256" key="5">
    <source>
        <dbReference type="ARBA" id="ARBA00023163"/>
    </source>
</evidence>
<dbReference type="eggNOG" id="KOG0485">
    <property type="taxonomic scope" value="Eukaryota"/>
</dbReference>
<feature type="region of interest" description="Disordered" evidence="10">
    <location>
        <begin position="121"/>
        <end position="201"/>
    </location>
</feature>
<accession>T1KWQ3</accession>
<dbReference type="Gene3D" id="1.10.10.60">
    <property type="entry name" value="Homeodomain-like"/>
    <property type="match status" value="1"/>
</dbReference>
<feature type="compositionally biased region" description="Polar residues" evidence="10">
    <location>
        <begin position="499"/>
        <end position="521"/>
    </location>
</feature>
<feature type="compositionally biased region" description="Low complexity" evidence="10">
    <location>
        <begin position="296"/>
        <end position="308"/>
    </location>
</feature>
<evidence type="ECO:0000256" key="1">
    <source>
        <dbReference type="ARBA" id="ARBA00004123"/>
    </source>
</evidence>
<evidence type="ECO:0000256" key="6">
    <source>
        <dbReference type="ARBA" id="ARBA00023242"/>
    </source>
</evidence>
<feature type="region of interest" description="Disordered" evidence="10">
    <location>
        <begin position="1060"/>
        <end position="1080"/>
    </location>
</feature>
<reference evidence="13" key="1">
    <citation type="submission" date="2011-08" db="EMBL/GenBank/DDBJ databases">
        <authorList>
            <person name="Rombauts S."/>
        </authorList>
    </citation>
    <scope>NUCLEOTIDE SEQUENCE</scope>
    <source>
        <strain evidence="13">London</strain>
    </source>
</reference>
<protein>
    <recommendedName>
        <fullName evidence="11">Homeobox domain-containing protein</fullName>
    </recommendedName>
</protein>
<feature type="compositionally biased region" description="Polar residues" evidence="10">
    <location>
        <begin position="841"/>
        <end position="850"/>
    </location>
</feature>
<feature type="region of interest" description="Disordered" evidence="10">
    <location>
        <begin position="794"/>
        <end position="851"/>
    </location>
</feature>
<dbReference type="GO" id="GO:0000977">
    <property type="term" value="F:RNA polymerase II transcription regulatory region sequence-specific DNA binding"/>
    <property type="evidence" value="ECO:0007669"/>
    <property type="project" value="TreeGrafter"/>
</dbReference>
<feature type="compositionally biased region" description="Low complexity" evidence="10">
    <location>
        <begin position="155"/>
        <end position="169"/>
    </location>
</feature>
<feature type="compositionally biased region" description="Polar residues" evidence="10">
    <location>
        <begin position="914"/>
        <end position="925"/>
    </location>
</feature>
<dbReference type="EMBL" id="CAEY01000646">
    <property type="status" value="NOT_ANNOTATED_CDS"/>
    <property type="molecule type" value="Genomic_DNA"/>
</dbReference>
<evidence type="ECO:0000256" key="2">
    <source>
        <dbReference type="ARBA" id="ARBA00023015"/>
    </source>
</evidence>
<feature type="compositionally biased region" description="Basic and acidic residues" evidence="10">
    <location>
        <begin position="1010"/>
        <end position="1042"/>
    </location>
</feature>
<feature type="region of interest" description="Disordered" evidence="10">
    <location>
        <begin position="619"/>
        <end position="671"/>
    </location>
</feature>
<dbReference type="SUPFAM" id="SSF46689">
    <property type="entry name" value="Homeodomain-like"/>
    <property type="match status" value="1"/>
</dbReference>
<dbReference type="GO" id="GO:0000981">
    <property type="term" value="F:DNA-binding transcription factor activity, RNA polymerase II-specific"/>
    <property type="evidence" value="ECO:0007669"/>
    <property type="project" value="InterPro"/>
</dbReference>
<feature type="compositionally biased region" description="Basic and acidic residues" evidence="10">
    <location>
        <begin position="992"/>
        <end position="1001"/>
    </location>
</feature>
<evidence type="ECO:0000313" key="13">
    <source>
        <dbReference type="Proteomes" id="UP000015104"/>
    </source>
</evidence>
<dbReference type="GO" id="GO:0005634">
    <property type="term" value="C:nucleus"/>
    <property type="evidence" value="ECO:0007669"/>
    <property type="project" value="UniProtKB-SubCell"/>
</dbReference>
<dbReference type="HOGENOM" id="CLU_289241_0_0_1"/>
<feature type="compositionally biased region" description="Low complexity" evidence="10">
    <location>
        <begin position="830"/>
        <end position="840"/>
    </location>
</feature>
<comment type="subcellular location">
    <subcellularLocation>
        <location evidence="1 8 9">Nucleus</location>
    </subcellularLocation>
</comment>
<feature type="compositionally biased region" description="Low complexity" evidence="10">
    <location>
        <begin position="183"/>
        <end position="201"/>
    </location>
</feature>
<evidence type="ECO:0000256" key="4">
    <source>
        <dbReference type="ARBA" id="ARBA00023155"/>
    </source>
</evidence>
<proteinExistence type="inferred from homology"/>
<dbReference type="PROSITE" id="PS50071">
    <property type="entry name" value="HOMEOBOX_2"/>
    <property type="match status" value="1"/>
</dbReference>
<dbReference type="InterPro" id="IPR051300">
    <property type="entry name" value="HMX_Homeobox_TF"/>
</dbReference>
<dbReference type="PANTHER" id="PTHR46110:SF3">
    <property type="entry name" value="HOMEOBOX PROTEIN HMX"/>
    <property type="match status" value="1"/>
</dbReference>
<feature type="compositionally biased region" description="Acidic residues" evidence="10">
    <location>
        <begin position="927"/>
        <end position="940"/>
    </location>
</feature>
<dbReference type="STRING" id="32264.T1KWQ3"/>
<feature type="region of interest" description="Disordered" evidence="10">
    <location>
        <begin position="909"/>
        <end position="1045"/>
    </location>
</feature>